<evidence type="ECO:0000313" key="2">
    <source>
        <dbReference type="Proteomes" id="UP000198851"/>
    </source>
</evidence>
<keyword evidence="2" id="KW-1185">Reference proteome</keyword>
<dbReference type="SUPFAM" id="SSF53448">
    <property type="entry name" value="Nucleotide-diphospho-sugar transferases"/>
    <property type="match status" value="1"/>
</dbReference>
<organism evidence="1 2">
    <name type="scientific">Shimia haliotis</name>
    <dbReference type="NCBI Taxonomy" id="1280847"/>
    <lineage>
        <taxon>Bacteria</taxon>
        <taxon>Pseudomonadati</taxon>
        <taxon>Pseudomonadota</taxon>
        <taxon>Alphaproteobacteria</taxon>
        <taxon>Rhodobacterales</taxon>
        <taxon>Roseobacteraceae</taxon>
    </lineage>
</organism>
<dbReference type="STRING" id="1280847.SAMN04488036_10624"/>
<proteinExistence type="predicted"/>
<dbReference type="RefSeq" id="WP_093324669.1">
    <property type="nucleotide sequence ID" value="NZ_FOSZ01000006.1"/>
</dbReference>
<evidence type="ECO:0000313" key="1">
    <source>
        <dbReference type="EMBL" id="SFL16871.1"/>
    </source>
</evidence>
<accession>A0A1I4FK89</accession>
<dbReference type="GO" id="GO:0016740">
    <property type="term" value="F:transferase activity"/>
    <property type="evidence" value="ECO:0007669"/>
    <property type="project" value="UniProtKB-KW"/>
</dbReference>
<dbReference type="AlphaFoldDB" id="A0A1I4FK89"/>
<dbReference type="Proteomes" id="UP000198851">
    <property type="component" value="Unassembled WGS sequence"/>
</dbReference>
<reference evidence="2" key="1">
    <citation type="submission" date="2016-10" db="EMBL/GenBank/DDBJ databases">
        <authorList>
            <person name="Varghese N."/>
            <person name="Submissions S."/>
        </authorList>
    </citation>
    <scope>NUCLEOTIDE SEQUENCE [LARGE SCALE GENOMIC DNA]</scope>
    <source>
        <strain evidence="2">DSM 28453</strain>
    </source>
</reference>
<dbReference type="OrthoDB" id="7830365at2"/>
<gene>
    <name evidence="1" type="ORF">SAMN04488036_10624</name>
</gene>
<dbReference type="InterPro" id="IPR029044">
    <property type="entry name" value="Nucleotide-diphossugar_trans"/>
</dbReference>
<dbReference type="CDD" id="cd00761">
    <property type="entry name" value="Glyco_tranf_GTA_type"/>
    <property type="match status" value="1"/>
</dbReference>
<protein>
    <submittedName>
        <fullName evidence="1">Glycosyltransferase, GT2 family</fullName>
    </submittedName>
</protein>
<dbReference type="Gene3D" id="3.90.550.10">
    <property type="entry name" value="Spore Coat Polysaccharide Biosynthesis Protein SpsA, Chain A"/>
    <property type="match status" value="1"/>
</dbReference>
<sequence>MTAPEPITVVILSRNRPLYLWACLDSLYRYTRHPARFVLTDNASDDPMVRDVVRGFERRGMFHAVEWHDENDPQRILKTVRDYVNGPADKVVAIESDVTVFDTDPCWLGRMNALMDDHPELGLLGSYVDKRDFIPVEDTEALVPDLPPNQAVMMIKTRSPERTLPDTPPDEALIDPFNPPGRLIMARKSMMSKIVYALDTRMYKHAKEAGIGCAIAPSVRHRHLSLLNAYDYPEFDVKKRREHFVNNRDPVYVLPDTSNDD</sequence>
<name>A0A1I4FK89_9RHOB</name>
<keyword evidence="1" id="KW-0808">Transferase</keyword>
<dbReference type="EMBL" id="FOSZ01000006">
    <property type="protein sequence ID" value="SFL16871.1"/>
    <property type="molecule type" value="Genomic_DNA"/>
</dbReference>